<dbReference type="Proteomes" id="UP000076580">
    <property type="component" value="Chromosome 03"/>
</dbReference>
<protein>
    <submittedName>
        <fullName evidence="2">Uncharacterized protein</fullName>
    </submittedName>
</protein>
<feature type="compositionally biased region" description="Basic and acidic residues" evidence="1">
    <location>
        <begin position="1"/>
        <end position="24"/>
    </location>
</feature>
<name>A0A151GC87_DRECN</name>
<evidence type="ECO:0000256" key="1">
    <source>
        <dbReference type="SAM" id="MobiDB-lite"/>
    </source>
</evidence>
<gene>
    <name evidence="2" type="ORF">DCS_06631</name>
</gene>
<dbReference type="InParanoid" id="A0A151GC87"/>
<comment type="caution">
    <text evidence="2">The sequence shown here is derived from an EMBL/GenBank/DDBJ whole genome shotgun (WGS) entry which is preliminary data.</text>
</comment>
<dbReference type="RefSeq" id="XP_040654023.1">
    <property type="nucleotide sequence ID" value="XM_040803919.1"/>
</dbReference>
<evidence type="ECO:0000313" key="3">
    <source>
        <dbReference type="Proteomes" id="UP000076580"/>
    </source>
</evidence>
<feature type="region of interest" description="Disordered" evidence="1">
    <location>
        <begin position="1"/>
        <end position="59"/>
    </location>
</feature>
<dbReference type="EMBL" id="LAYC01000003">
    <property type="protein sequence ID" value="KYK54671.1"/>
    <property type="molecule type" value="Genomic_DNA"/>
</dbReference>
<keyword evidence="3" id="KW-1185">Reference proteome</keyword>
<accession>A0A151GC87</accession>
<evidence type="ECO:0000313" key="2">
    <source>
        <dbReference type="EMBL" id="KYK54671.1"/>
    </source>
</evidence>
<feature type="compositionally biased region" description="Basic and acidic residues" evidence="1">
    <location>
        <begin position="48"/>
        <end position="59"/>
    </location>
</feature>
<organism evidence="2 3">
    <name type="scientific">Drechmeria coniospora</name>
    <name type="common">Nematophagous fungus</name>
    <name type="synonym">Meria coniospora</name>
    <dbReference type="NCBI Taxonomy" id="98403"/>
    <lineage>
        <taxon>Eukaryota</taxon>
        <taxon>Fungi</taxon>
        <taxon>Dikarya</taxon>
        <taxon>Ascomycota</taxon>
        <taxon>Pezizomycotina</taxon>
        <taxon>Sordariomycetes</taxon>
        <taxon>Hypocreomycetidae</taxon>
        <taxon>Hypocreales</taxon>
        <taxon>Ophiocordycipitaceae</taxon>
        <taxon>Drechmeria</taxon>
    </lineage>
</organism>
<dbReference type="AlphaFoldDB" id="A0A151GC87"/>
<proteinExistence type="predicted"/>
<reference evidence="2 3" key="1">
    <citation type="journal article" date="2016" name="Sci. Rep.">
        <title>Insights into Adaptations to a Near-Obligate Nematode Endoparasitic Lifestyle from the Finished Genome of Drechmeria coniospora.</title>
        <authorList>
            <person name="Zhang L."/>
            <person name="Zhou Z."/>
            <person name="Guo Q."/>
            <person name="Fokkens L."/>
            <person name="Miskei M."/>
            <person name="Pocsi I."/>
            <person name="Zhang W."/>
            <person name="Chen M."/>
            <person name="Wang L."/>
            <person name="Sun Y."/>
            <person name="Donzelli B.G."/>
            <person name="Gibson D.M."/>
            <person name="Nelson D.R."/>
            <person name="Luo J.G."/>
            <person name="Rep M."/>
            <person name="Liu H."/>
            <person name="Yang S."/>
            <person name="Wang J."/>
            <person name="Krasnoff S.B."/>
            <person name="Xu Y."/>
            <person name="Molnar I."/>
            <person name="Lin M."/>
        </authorList>
    </citation>
    <scope>NUCLEOTIDE SEQUENCE [LARGE SCALE GENOMIC DNA]</scope>
    <source>
        <strain evidence="2 3">ARSEF 6962</strain>
    </source>
</reference>
<sequence>MLEKSTPEKQAEPSAAREKLDGRVRPAPRHGHGHLELTARPPRSADQVGRHGEILRMVP</sequence>
<dbReference type="GeneID" id="63719274"/>